<dbReference type="InterPro" id="IPR045998">
    <property type="entry name" value="DUF5954"/>
</dbReference>
<reference evidence="2 3" key="1">
    <citation type="submission" date="2016-10" db="EMBL/GenBank/DDBJ databases">
        <authorList>
            <person name="de Groot N.N."/>
        </authorList>
    </citation>
    <scope>NUCLEOTIDE SEQUENCE [LARGE SCALE GENOMIC DNA]</scope>
    <source>
        <strain evidence="2 3">CGMCC 4.2022</strain>
    </source>
</reference>
<feature type="region of interest" description="Disordered" evidence="1">
    <location>
        <begin position="128"/>
        <end position="162"/>
    </location>
</feature>
<feature type="compositionally biased region" description="Basic and acidic residues" evidence="1">
    <location>
        <begin position="186"/>
        <end position="196"/>
    </location>
</feature>
<proteinExistence type="predicted"/>
<evidence type="ECO:0008006" key="4">
    <source>
        <dbReference type="Google" id="ProtNLM"/>
    </source>
</evidence>
<dbReference type="Proteomes" id="UP000199341">
    <property type="component" value="Unassembled WGS sequence"/>
</dbReference>
<evidence type="ECO:0000256" key="1">
    <source>
        <dbReference type="SAM" id="MobiDB-lite"/>
    </source>
</evidence>
<accession>A0A1H0NT35</accession>
<feature type="region of interest" description="Disordered" evidence="1">
    <location>
        <begin position="294"/>
        <end position="332"/>
    </location>
</feature>
<organism evidence="2 3">
    <name type="scientific">Actinacidiphila guanduensis</name>
    <dbReference type="NCBI Taxonomy" id="310781"/>
    <lineage>
        <taxon>Bacteria</taxon>
        <taxon>Bacillati</taxon>
        <taxon>Actinomycetota</taxon>
        <taxon>Actinomycetes</taxon>
        <taxon>Kitasatosporales</taxon>
        <taxon>Streptomycetaceae</taxon>
        <taxon>Actinacidiphila</taxon>
    </lineage>
</organism>
<dbReference type="Pfam" id="PF19379">
    <property type="entry name" value="DUF5954"/>
    <property type="match status" value="1"/>
</dbReference>
<feature type="region of interest" description="Disordered" evidence="1">
    <location>
        <begin position="183"/>
        <end position="202"/>
    </location>
</feature>
<feature type="compositionally biased region" description="Acidic residues" evidence="1">
    <location>
        <begin position="322"/>
        <end position="331"/>
    </location>
</feature>
<name>A0A1H0NT35_9ACTN</name>
<gene>
    <name evidence="2" type="ORF">SAMN05216259_114179</name>
</gene>
<keyword evidence="3" id="KW-1185">Reference proteome</keyword>
<feature type="compositionally biased region" description="Basic and acidic residues" evidence="1">
    <location>
        <begin position="138"/>
        <end position="147"/>
    </location>
</feature>
<protein>
    <recommendedName>
        <fullName evidence="4">PE-PGRS family protein</fullName>
    </recommendedName>
</protein>
<evidence type="ECO:0000313" key="2">
    <source>
        <dbReference type="EMBL" id="SDO95813.1"/>
    </source>
</evidence>
<dbReference type="EMBL" id="FNIE01000014">
    <property type="protein sequence ID" value="SDO95813.1"/>
    <property type="molecule type" value="Genomic_DNA"/>
</dbReference>
<evidence type="ECO:0000313" key="3">
    <source>
        <dbReference type="Proteomes" id="UP000199341"/>
    </source>
</evidence>
<sequence length="357" mass="39140">MGAGVPGIQPWSLAGAALSAPADVETWKARKAYPSTLFAGGPVFGIARERAQGGWQLHPHFSGLAPQDARDRLAADFRTLAAQAAEAGDADAAAQYTAAADRLDWEPLDELTVAGERYRVVRAERFIRMGPDGPEPPRGSDPDRTDPADPPLDPADGLVIDPAETGVAPGVLRVELLAALRKKGTVPRDVREDSHTAARTHPGGVLLPATFMAAEREGGRWRPQSTGTAPTPRDARDSLAVHLRIMVPWQQELTDAEHEAYKQAADLLDTEQRNELDVAGRHFAIIRVERLVRVGPDGPEGPRPSDVDPVPPAMVQERQLQDEEPEPEETDERALKFIELFEEERRRRQHLRQSSQR</sequence>
<dbReference type="AlphaFoldDB" id="A0A1H0NT35"/>